<protein>
    <submittedName>
        <fullName evidence="1">AlpA family phage regulatory protein</fullName>
    </submittedName>
</protein>
<dbReference type="InterPro" id="IPR010260">
    <property type="entry name" value="AlpA"/>
</dbReference>
<gene>
    <name evidence="1" type="ORF">A7E06_18745</name>
</gene>
<proteinExistence type="predicted"/>
<organism evidence="1">
    <name type="scientific">Salmonella enterica</name>
    <name type="common">Salmonella choleraesuis</name>
    <dbReference type="NCBI Taxonomy" id="28901"/>
    <lineage>
        <taxon>Bacteria</taxon>
        <taxon>Pseudomonadati</taxon>
        <taxon>Pseudomonadota</taxon>
        <taxon>Gammaproteobacteria</taxon>
        <taxon>Enterobacterales</taxon>
        <taxon>Enterobacteriaceae</taxon>
        <taxon>Salmonella</taxon>
    </lineage>
</organism>
<comment type="caution">
    <text evidence="1">The sequence shown here is derived from an EMBL/GenBank/DDBJ whole genome shotgun (WGS) entry which is preliminary data.</text>
</comment>
<accession>A0A402WIU3</accession>
<sequence length="67" mass="7983">MSEKISDRIVREKECRELSGLCRTARYEREKAGTFPARRNIGGRSIGWMLSEIREWQKTRQKQKLID</sequence>
<dbReference type="Pfam" id="PF05930">
    <property type="entry name" value="Phage_AlpA"/>
    <property type="match status" value="1"/>
</dbReference>
<reference evidence="1" key="1">
    <citation type="submission" date="2018-07" db="EMBL/GenBank/DDBJ databases">
        <authorList>
            <consortium name="GenomeTrakr network: Whole genome sequencing for foodborne pathogen traceback"/>
        </authorList>
    </citation>
    <scope>NUCLEOTIDE SEQUENCE [LARGE SCALE GENOMIC DNA]</scope>
    <source>
        <strain evidence="1">CFSAN048114</strain>
    </source>
</reference>
<dbReference type="Gene3D" id="1.10.238.160">
    <property type="match status" value="1"/>
</dbReference>
<dbReference type="Proteomes" id="UP000839530">
    <property type="component" value="Unassembled WGS sequence"/>
</dbReference>
<dbReference type="EMBL" id="RSUV01000015">
    <property type="protein sequence ID" value="MIV45502.1"/>
    <property type="molecule type" value="Genomic_DNA"/>
</dbReference>
<name>A0A402WIU3_SALER</name>
<dbReference type="AlphaFoldDB" id="A0A402WIU3"/>
<evidence type="ECO:0000313" key="1">
    <source>
        <dbReference type="EMBL" id="MIV45502.1"/>
    </source>
</evidence>